<dbReference type="EMBL" id="MN740697">
    <property type="protein sequence ID" value="QHU08470.1"/>
    <property type="molecule type" value="Genomic_DNA"/>
</dbReference>
<evidence type="ECO:0008006" key="2">
    <source>
        <dbReference type="Google" id="ProtNLM"/>
    </source>
</evidence>
<dbReference type="AlphaFoldDB" id="A0A6C0JUT5"/>
<protein>
    <recommendedName>
        <fullName evidence="2">Glycosyl transferase family 1 domain-containing protein</fullName>
    </recommendedName>
</protein>
<reference evidence="1" key="1">
    <citation type="journal article" date="2020" name="Nature">
        <title>Giant virus diversity and host interactions through global metagenomics.</title>
        <authorList>
            <person name="Schulz F."/>
            <person name="Roux S."/>
            <person name="Paez-Espino D."/>
            <person name="Jungbluth S."/>
            <person name="Walsh D.A."/>
            <person name="Denef V.J."/>
            <person name="McMahon K.D."/>
            <person name="Konstantinidis K.T."/>
            <person name="Eloe-Fadrosh E.A."/>
            <person name="Kyrpides N.C."/>
            <person name="Woyke T."/>
        </authorList>
    </citation>
    <scope>NUCLEOTIDE SEQUENCE</scope>
    <source>
        <strain evidence="1">GVMAG-S-1062768-28</strain>
    </source>
</reference>
<sequence length="424" mass="48204">MKVTWISQISKGNSYSAVSYKYLQLFSWFNTVDVSRDIPTVEFVQRVVGNTPDLIIVLHNDSNQQQIGNILNDNRELLNEVQNPRNSPRGSTQTLKTVQLAAFCPVDFTEDVILSDLSMYDFLITMNASSCTLLQRLYPDKQVFILAHLVEFSIDKSFSFLSCREKKEFSKRYMLSRLGISHNTDVYLVGICNANNTRKRHDLAIEAFRLFNSEIKNSHLIIKTTGQDSGPWVFRDWKGLIGDLPVTVIEDHLEEDILHVLYNSFDIMINCTDGEGFGLTPFEASLCDTFTILPWHSSFMALVPEEICVPCSAMLPSVYCRTTDNIRARLHGRDTMFNGLDSRFDSLIEVYRTSGDLALKKYVEGCLVGIVDPATICQRMIEYYKNPSILDEHLAILQGVVVDKFNTATISSQITDILMYCIEE</sequence>
<dbReference type="Gene3D" id="3.40.50.2000">
    <property type="entry name" value="Glycogen Phosphorylase B"/>
    <property type="match status" value="1"/>
</dbReference>
<accession>A0A6C0JUT5</accession>
<evidence type="ECO:0000313" key="1">
    <source>
        <dbReference type="EMBL" id="QHU08470.1"/>
    </source>
</evidence>
<dbReference type="SUPFAM" id="SSF53756">
    <property type="entry name" value="UDP-Glycosyltransferase/glycogen phosphorylase"/>
    <property type="match status" value="1"/>
</dbReference>
<organism evidence="1">
    <name type="scientific">viral metagenome</name>
    <dbReference type="NCBI Taxonomy" id="1070528"/>
    <lineage>
        <taxon>unclassified sequences</taxon>
        <taxon>metagenomes</taxon>
        <taxon>organismal metagenomes</taxon>
    </lineage>
</organism>
<proteinExistence type="predicted"/>
<name>A0A6C0JUT5_9ZZZZ</name>